<dbReference type="Gene3D" id="1.10.3210.10">
    <property type="entry name" value="Hypothetical protein af1432"/>
    <property type="match status" value="1"/>
</dbReference>
<dbReference type="GO" id="GO:0006203">
    <property type="term" value="P:dGTP catabolic process"/>
    <property type="evidence" value="ECO:0007669"/>
    <property type="project" value="TreeGrafter"/>
</dbReference>
<reference evidence="2 3" key="1">
    <citation type="submission" date="2019-01" db="EMBL/GenBank/DDBJ databases">
        <title>Geovibrio thiophilus DSM 11263, complete genome.</title>
        <authorList>
            <person name="Spring S."/>
            <person name="Bunk B."/>
            <person name="Sproer C."/>
        </authorList>
    </citation>
    <scope>NUCLEOTIDE SEQUENCE [LARGE SCALE GENOMIC DNA]</scope>
    <source>
        <strain evidence="2 3">DSM 11263</strain>
    </source>
</reference>
<organism evidence="2 3">
    <name type="scientific">Geovibrio thiophilus</name>
    <dbReference type="NCBI Taxonomy" id="139438"/>
    <lineage>
        <taxon>Bacteria</taxon>
        <taxon>Pseudomonadati</taxon>
        <taxon>Deferribacterota</taxon>
        <taxon>Deferribacteres</taxon>
        <taxon>Deferribacterales</taxon>
        <taxon>Geovibrionaceae</taxon>
        <taxon>Geovibrio</taxon>
    </lineage>
</organism>
<gene>
    <name evidence="2" type="ORF">EP073_01670</name>
</gene>
<name>A0A410JVB3_9BACT</name>
<sequence length="466" mass="53831">MHLFNGYCLDTKFIRDPIYQTIELPKKFLPIIDHKLFQRLRWINQLPLEQLVYPSAVHSRFEHSLGSMYLAMMAATSLIQFSKEKLELAMREDSDFKGLSSQNANLNFILSAGACGLLHDIGHAPFSHTLEEACKYVAGSSSFFYDHETTSLFVAQKIIQHSDSLKNEIFVKKTIKVLNKKLEYSSGDISPVEQILRKLIDGKIDVDKGDYVIRDSYHCGTPYGVYDIERLWRHIALNDNYELAPNHKSAIEAWSLLLCRYKMHQNVYKHHIRNITDALLIEIISDVIEKRTYQDLIPVSSNGDVSNENLLTKFTFWTDDNFIKILYDLGSPGIQGKIENFKQRSLYKRDFSIDLITYENLCNKKSIPTIILEVKKIQKELEKQNCNFNFIVYVQTIPPVLSNDVQNEIKVIENDTSIAKFLGFDTSETKEATPIIWIFSPHKSHTKMIQDKLENILQKLNTSLYS</sequence>
<dbReference type="PANTHER" id="PTHR11373">
    <property type="entry name" value="DEOXYNUCLEOSIDE TRIPHOSPHATE TRIPHOSPHOHYDROLASE"/>
    <property type="match status" value="1"/>
</dbReference>
<accession>A0A410JVB3</accession>
<dbReference type="InterPro" id="IPR003607">
    <property type="entry name" value="HD/PDEase_dom"/>
</dbReference>
<dbReference type="InterPro" id="IPR050135">
    <property type="entry name" value="dGTPase-like"/>
</dbReference>
<dbReference type="Proteomes" id="UP000287502">
    <property type="component" value="Chromosome"/>
</dbReference>
<feature type="domain" description="HD/PDEase" evidence="1">
    <location>
        <begin position="56"/>
        <end position="177"/>
    </location>
</feature>
<dbReference type="EMBL" id="CP035108">
    <property type="protein sequence ID" value="QAR32150.1"/>
    <property type="molecule type" value="Genomic_DNA"/>
</dbReference>
<dbReference type="InterPro" id="IPR045509">
    <property type="entry name" value="HD_assoc_2"/>
</dbReference>
<dbReference type="InterPro" id="IPR006674">
    <property type="entry name" value="HD_domain"/>
</dbReference>
<dbReference type="Pfam" id="PF19276">
    <property type="entry name" value="HD_assoc_2"/>
    <property type="match status" value="1"/>
</dbReference>
<dbReference type="SUPFAM" id="SSF109604">
    <property type="entry name" value="HD-domain/PDEase-like"/>
    <property type="match status" value="1"/>
</dbReference>
<dbReference type="AlphaFoldDB" id="A0A410JVB3"/>
<dbReference type="CDD" id="cd00077">
    <property type="entry name" value="HDc"/>
    <property type="match status" value="1"/>
</dbReference>
<dbReference type="OrthoDB" id="9803619at2"/>
<dbReference type="Pfam" id="PF01966">
    <property type="entry name" value="HD"/>
    <property type="match status" value="1"/>
</dbReference>
<dbReference type="GO" id="GO:0008832">
    <property type="term" value="F:dGTPase activity"/>
    <property type="evidence" value="ECO:0007669"/>
    <property type="project" value="TreeGrafter"/>
</dbReference>
<dbReference type="KEGG" id="gtl:EP073_01670"/>
<proteinExistence type="predicted"/>
<dbReference type="PANTHER" id="PTHR11373:SF4">
    <property type="entry name" value="DEOXYNUCLEOSIDE TRIPHOSPHATE TRIPHOSPHOHYDROLASE SAMHD1"/>
    <property type="match status" value="1"/>
</dbReference>
<evidence type="ECO:0000313" key="3">
    <source>
        <dbReference type="Proteomes" id="UP000287502"/>
    </source>
</evidence>
<evidence type="ECO:0000313" key="2">
    <source>
        <dbReference type="EMBL" id="QAR32150.1"/>
    </source>
</evidence>
<dbReference type="RefSeq" id="WP_128465437.1">
    <property type="nucleotide sequence ID" value="NZ_CP035108.1"/>
</dbReference>
<keyword evidence="3" id="KW-1185">Reference proteome</keyword>
<protein>
    <submittedName>
        <fullName evidence="2">HD domain-containing protein</fullName>
    </submittedName>
</protein>
<dbReference type="SMART" id="SM00471">
    <property type="entry name" value="HDc"/>
    <property type="match status" value="1"/>
</dbReference>
<evidence type="ECO:0000259" key="1">
    <source>
        <dbReference type="SMART" id="SM00471"/>
    </source>
</evidence>